<evidence type="ECO:0000313" key="2">
    <source>
        <dbReference type="EMBL" id="KAH8032747.1"/>
    </source>
</evidence>
<reference evidence="2" key="2">
    <citation type="submission" date="2021-09" db="EMBL/GenBank/DDBJ databases">
        <authorList>
            <person name="Jia N."/>
            <person name="Wang J."/>
            <person name="Shi W."/>
            <person name="Du L."/>
            <person name="Sun Y."/>
            <person name="Zhan W."/>
            <person name="Jiang J."/>
            <person name="Wang Q."/>
            <person name="Zhang B."/>
            <person name="Ji P."/>
            <person name="Sakyi L.B."/>
            <person name="Cui X."/>
            <person name="Yuan T."/>
            <person name="Jiang B."/>
            <person name="Yang W."/>
            <person name="Lam T.T.-Y."/>
            <person name="Chang Q."/>
            <person name="Ding S."/>
            <person name="Wang X."/>
            <person name="Zhu J."/>
            <person name="Ruan X."/>
            <person name="Zhao L."/>
            <person name="Wei J."/>
            <person name="Que T."/>
            <person name="Du C."/>
            <person name="Cheng J."/>
            <person name="Dai P."/>
            <person name="Han X."/>
            <person name="Huang E."/>
            <person name="Gao Y."/>
            <person name="Liu J."/>
            <person name="Shao H."/>
            <person name="Ye R."/>
            <person name="Li L."/>
            <person name="Wei W."/>
            <person name="Wang X."/>
            <person name="Wang C."/>
            <person name="Huo Q."/>
            <person name="Li W."/>
            <person name="Guo W."/>
            <person name="Chen H."/>
            <person name="Chen S."/>
            <person name="Zhou L."/>
            <person name="Zhou L."/>
            <person name="Ni X."/>
            <person name="Tian J."/>
            <person name="Zhou Y."/>
            <person name="Sheng Y."/>
            <person name="Liu T."/>
            <person name="Pan Y."/>
            <person name="Xia L."/>
            <person name="Li J."/>
            <person name="Zhao F."/>
            <person name="Cao W."/>
        </authorList>
    </citation>
    <scope>NUCLEOTIDE SEQUENCE</scope>
    <source>
        <strain evidence="2">Rmic-2018</strain>
        <tissue evidence="2">Larvae</tissue>
    </source>
</reference>
<accession>A0A9J6EE66</accession>
<dbReference type="EMBL" id="JABSTU010000004">
    <property type="protein sequence ID" value="KAH8032747.1"/>
    <property type="molecule type" value="Genomic_DNA"/>
</dbReference>
<proteinExistence type="predicted"/>
<evidence type="ECO:0000259" key="1">
    <source>
        <dbReference type="SMART" id="SM00703"/>
    </source>
</evidence>
<keyword evidence="3" id="KW-1185">Reference proteome</keyword>
<comment type="caution">
    <text evidence="2">The sequence shown here is derived from an EMBL/GenBank/DDBJ whole genome shotgun (WGS) entry which is preliminary data.</text>
</comment>
<sequence>MDVMLTESAEAFPTALPATPATMQATKGSKFLDDIKAMVKELMSTTGGELTRKLLQADISADCTFGLLKFTRAIQDLEPWAMRLIDATGKYPSGFFQGTFADLGAYDECIETVVLDEYGTMKVRGQYCDVHLSPGDEESVAELALPPIVEYNKRPE</sequence>
<reference evidence="2" key="1">
    <citation type="journal article" date="2020" name="Cell">
        <title>Large-Scale Comparative Analyses of Tick Genomes Elucidate Their Genetic Diversity and Vector Capacities.</title>
        <authorList>
            <consortium name="Tick Genome and Microbiome Consortium (TIGMIC)"/>
            <person name="Jia N."/>
            <person name="Wang J."/>
            <person name="Shi W."/>
            <person name="Du L."/>
            <person name="Sun Y."/>
            <person name="Zhan W."/>
            <person name="Jiang J.F."/>
            <person name="Wang Q."/>
            <person name="Zhang B."/>
            <person name="Ji P."/>
            <person name="Bell-Sakyi L."/>
            <person name="Cui X.M."/>
            <person name="Yuan T.T."/>
            <person name="Jiang B.G."/>
            <person name="Yang W.F."/>
            <person name="Lam T.T."/>
            <person name="Chang Q.C."/>
            <person name="Ding S.J."/>
            <person name="Wang X.J."/>
            <person name="Zhu J.G."/>
            <person name="Ruan X.D."/>
            <person name="Zhao L."/>
            <person name="Wei J.T."/>
            <person name="Ye R.Z."/>
            <person name="Que T.C."/>
            <person name="Du C.H."/>
            <person name="Zhou Y.H."/>
            <person name="Cheng J.X."/>
            <person name="Dai P.F."/>
            <person name="Guo W.B."/>
            <person name="Han X.H."/>
            <person name="Huang E.J."/>
            <person name="Li L.F."/>
            <person name="Wei W."/>
            <person name="Gao Y.C."/>
            <person name="Liu J.Z."/>
            <person name="Shao H.Z."/>
            <person name="Wang X."/>
            <person name="Wang C.C."/>
            <person name="Yang T.C."/>
            <person name="Huo Q.B."/>
            <person name="Li W."/>
            <person name="Chen H.Y."/>
            <person name="Chen S.E."/>
            <person name="Zhou L.G."/>
            <person name="Ni X.B."/>
            <person name="Tian J.H."/>
            <person name="Sheng Y."/>
            <person name="Liu T."/>
            <person name="Pan Y.S."/>
            <person name="Xia L.Y."/>
            <person name="Li J."/>
            <person name="Zhao F."/>
            <person name="Cao W.C."/>
        </authorList>
    </citation>
    <scope>NUCLEOTIDE SEQUENCE</scope>
    <source>
        <strain evidence="2">Rmic-2018</strain>
    </source>
</reference>
<protein>
    <recommendedName>
        <fullName evidence="1">Nose resistant-to-fluoxetine protein N-terminal domain-containing protein</fullName>
    </recommendedName>
</protein>
<dbReference type="AlphaFoldDB" id="A0A9J6EE66"/>
<dbReference type="InterPro" id="IPR006621">
    <property type="entry name" value="Nose-resist-to-fluoxetine_N"/>
</dbReference>
<name>A0A9J6EE66_RHIMP</name>
<dbReference type="SMART" id="SM00703">
    <property type="entry name" value="NRF"/>
    <property type="match status" value="1"/>
</dbReference>
<organism evidence="2 3">
    <name type="scientific">Rhipicephalus microplus</name>
    <name type="common">Cattle tick</name>
    <name type="synonym">Boophilus microplus</name>
    <dbReference type="NCBI Taxonomy" id="6941"/>
    <lineage>
        <taxon>Eukaryota</taxon>
        <taxon>Metazoa</taxon>
        <taxon>Ecdysozoa</taxon>
        <taxon>Arthropoda</taxon>
        <taxon>Chelicerata</taxon>
        <taxon>Arachnida</taxon>
        <taxon>Acari</taxon>
        <taxon>Parasitiformes</taxon>
        <taxon>Ixodida</taxon>
        <taxon>Ixodoidea</taxon>
        <taxon>Ixodidae</taxon>
        <taxon>Rhipicephalinae</taxon>
        <taxon>Rhipicephalus</taxon>
        <taxon>Boophilus</taxon>
    </lineage>
</organism>
<dbReference type="Pfam" id="PF20146">
    <property type="entry name" value="NRF"/>
    <property type="match status" value="1"/>
</dbReference>
<gene>
    <name evidence="2" type="ORF">HPB51_001445</name>
</gene>
<dbReference type="Proteomes" id="UP000821866">
    <property type="component" value="Chromosome 2"/>
</dbReference>
<feature type="domain" description="Nose resistant-to-fluoxetine protein N-terminal" evidence="1">
    <location>
        <begin position="60"/>
        <end position="154"/>
    </location>
</feature>
<dbReference type="VEuPathDB" id="VectorBase:LOC119161993"/>
<evidence type="ECO:0000313" key="3">
    <source>
        <dbReference type="Proteomes" id="UP000821866"/>
    </source>
</evidence>